<evidence type="ECO:0000256" key="1">
    <source>
        <dbReference type="SAM" id="Phobius"/>
    </source>
</evidence>
<feature type="transmembrane region" description="Helical" evidence="1">
    <location>
        <begin position="7"/>
        <end position="26"/>
    </location>
</feature>
<keyword evidence="1" id="KW-0472">Membrane</keyword>
<dbReference type="EMBL" id="JACHIL010000004">
    <property type="protein sequence ID" value="MBB5091979.1"/>
    <property type="molecule type" value="Genomic_DNA"/>
</dbReference>
<dbReference type="AlphaFoldDB" id="A0A7W8EQ40"/>
<accession>A0A7W8EQ40</accession>
<evidence type="ECO:0000313" key="3">
    <source>
        <dbReference type="Proteomes" id="UP000531231"/>
    </source>
</evidence>
<proteinExistence type="predicted"/>
<keyword evidence="3" id="KW-1185">Reference proteome</keyword>
<organism evidence="2 3">
    <name type="scientific">Pseudochrobactrum saccharolyticum</name>
    <dbReference type="NCBI Taxonomy" id="354352"/>
    <lineage>
        <taxon>Bacteria</taxon>
        <taxon>Pseudomonadati</taxon>
        <taxon>Pseudomonadota</taxon>
        <taxon>Alphaproteobacteria</taxon>
        <taxon>Hyphomicrobiales</taxon>
        <taxon>Brucellaceae</taxon>
        <taxon>Pseudochrobactrum</taxon>
    </lineage>
</organism>
<protein>
    <submittedName>
        <fullName evidence="2">Uncharacterized protein</fullName>
    </submittedName>
</protein>
<sequence>MTLNRKTALFLCFGYIFFAKPVFVFVENALAL</sequence>
<keyword evidence="1" id="KW-1133">Transmembrane helix</keyword>
<evidence type="ECO:0000313" key="2">
    <source>
        <dbReference type="EMBL" id="MBB5091979.1"/>
    </source>
</evidence>
<gene>
    <name evidence="2" type="ORF">HNQ68_002524</name>
</gene>
<keyword evidence="1" id="KW-0812">Transmembrane</keyword>
<name>A0A7W8EQ40_9HYPH</name>
<comment type="caution">
    <text evidence="2">The sequence shown here is derived from an EMBL/GenBank/DDBJ whole genome shotgun (WGS) entry which is preliminary data.</text>
</comment>
<reference evidence="2 3" key="1">
    <citation type="submission" date="2020-08" db="EMBL/GenBank/DDBJ databases">
        <title>Genomic Encyclopedia of Type Strains, Phase IV (KMG-IV): sequencing the most valuable type-strain genomes for metagenomic binning, comparative biology and taxonomic classification.</title>
        <authorList>
            <person name="Goeker M."/>
        </authorList>
    </citation>
    <scope>NUCLEOTIDE SEQUENCE [LARGE SCALE GENOMIC DNA]</scope>
    <source>
        <strain evidence="2 3">DSM 25620</strain>
    </source>
</reference>
<dbReference type="Proteomes" id="UP000531231">
    <property type="component" value="Unassembled WGS sequence"/>
</dbReference>